<sequence>MNNLLEDENTYRSIRSNPLKTLQADYNNRALKDILLNNEELYSRFKSWLPSLPYMYGLPKIHKQNVPCRPIISTVGSVTYRLSSWLACHLSTYVGTISQAHVKNSEDLINKIKNFNLTESKLVSFDVVSLFTNVPVENTIEFLENYFKNRTDTLPLGRDIFMKLLRLALSQSAFSFNEKFYVQLNGLSMGNPLSPVMANLFMENVEKNLL</sequence>
<proteinExistence type="predicted"/>
<dbReference type="PROSITE" id="PS50878">
    <property type="entry name" value="RT_POL"/>
    <property type="match status" value="1"/>
</dbReference>
<name>A0A816WV55_9BILA</name>
<gene>
    <name evidence="2" type="ORF">XDN619_LOCUS26318</name>
</gene>
<accession>A0A816WV55</accession>
<organism evidence="2 3">
    <name type="scientific">Rotaria magnacalcarata</name>
    <dbReference type="NCBI Taxonomy" id="392030"/>
    <lineage>
        <taxon>Eukaryota</taxon>
        <taxon>Metazoa</taxon>
        <taxon>Spiralia</taxon>
        <taxon>Gnathifera</taxon>
        <taxon>Rotifera</taxon>
        <taxon>Eurotatoria</taxon>
        <taxon>Bdelloidea</taxon>
        <taxon>Philodinida</taxon>
        <taxon>Philodinidae</taxon>
        <taxon>Rotaria</taxon>
    </lineage>
</organism>
<feature type="non-terminal residue" evidence="2">
    <location>
        <position position="210"/>
    </location>
</feature>
<dbReference type="PANTHER" id="PTHR21301">
    <property type="entry name" value="REVERSE TRANSCRIPTASE"/>
    <property type="match status" value="1"/>
</dbReference>
<feature type="domain" description="Reverse transcriptase" evidence="1">
    <location>
        <begin position="1"/>
        <end position="210"/>
    </location>
</feature>
<dbReference type="Proteomes" id="UP000663887">
    <property type="component" value="Unassembled WGS sequence"/>
</dbReference>
<dbReference type="PANTHER" id="PTHR21301:SF10">
    <property type="entry name" value="REVERSE TRANSCRIPTASE DOMAIN-CONTAINING PROTEIN"/>
    <property type="match status" value="1"/>
</dbReference>
<protein>
    <recommendedName>
        <fullName evidence="1">Reverse transcriptase domain-containing protein</fullName>
    </recommendedName>
</protein>
<dbReference type="AlphaFoldDB" id="A0A816WV55"/>
<evidence type="ECO:0000313" key="3">
    <source>
        <dbReference type="Proteomes" id="UP000663887"/>
    </source>
</evidence>
<evidence type="ECO:0000259" key="1">
    <source>
        <dbReference type="PROSITE" id="PS50878"/>
    </source>
</evidence>
<dbReference type="InterPro" id="IPR000477">
    <property type="entry name" value="RT_dom"/>
</dbReference>
<dbReference type="EMBL" id="CAJNRG010012314">
    <property type="protein sequence ID" value="CAF2138891.1"/>
    <property type="molecule type" value="Genomic_DNA"/>
</dbReference>
<evidence type="ECO:0000313" key="2">
    <source>
        <dbReference type="EMBL" id="CAF2138891.1"/>
    </source>
</evidence>
<reference evidence="2" key="1">
    <citation type="submission" date="2021-02" db="EMBL/GenBank/DDBJ databases">
        <authorList>
            <person name="Nowell W R."/>
        </authorList>
    </citation>
    <scope>NUCLEOTIDE SEQUENCE</scope>
</reference>
<comment type="caution">
    <text evidence="2">The sequence shown here is derived from an EMBL/GenBank/DDBJ whole genome shotgun (WGS) entry which is preliminary data.</text>
</comment>